<dbReference type="PROSITE" id="PS50977">
    <property type="entry name" value="HTH_TETR_2"/>
    <property type="match status" value="1"/>
</dbReference>
<dbReference type="InterPro" id="IPR009057">
    <property type="entry name" value="Homeodomain-like_sf"/>
</dbReference>
<evidence type="ECO:0000256" key="4">
    <source>
        <dbReference type="PROSITE-ProRule" id="PRU00335"/>
    </source>
</evidence>
<keyword evidence="1" id="KW-0805">Transcription regulation</keyword>
<dbReference type="Pfam" id="PF17932">
    <property type="entry name" value="TetR_C_24"/>
    <property type="match status" value="1"/>
</dbReference>
<dbReference type="AlphaFoldDB" id="A0A9W6NUU5"/>
<dbReference type="PANTHER" id="PTHR30055:SF234">
    <property type="entry name" value="HTH-TYPE TRANSCRIPTIONAL REGULATOR BETI"/>
    <property type="match status" value="1"/>
</dbReference>
<dbReference type="GO" id="GO:0003700">
    <property type="term" value="F:DNA-binding transcription factor activity"/>
    <property type="evidence" value="ECO:0007669"/>
    <property type="project" value="TreeGrafter"/>
</dbReference>
<feature type="compositionally biased region" description="Basic and acidic residues" evidence="5">
    <location>
        <begin position="16"/>
        <end position="25"/>
    </location>
</feature>
<name>A0A9W6NUU5_9PSEU</name>
<keyword evidence="8" id="KW-1185">Reference proteome</keyword>
<dbReference type="InterPro" id="IPR036271">
    <property type="entry name" value="Tet_transcr_reg_TetR-rel_C_sf"/>
</dbReference>
<evidence type="ECO:0000256" key="3">
    <source>
        <dbReference type="ARBA" id="ARBA00023163"/>
    </source>
</evidence>
<dbReference type="EMBL" id="BSFQ01000003">
    <property type="protein sequence ID" value="GLL09836.1"/>
    <property type="molecule type" value="Genomic_DNA"/>
</dbReference>
<dbReference type="SUPFAM" id="SSF48498">
    <property type="entry name" value="Tetracyclin repressor-like, C-terminal domain"/>
    <property type="match status" value="1"/>
</dbReference>
<dbReference type="PRINTS" id="PR00455">
    <property type="entry name" value="HTHTETR"/>
</dbReference>
<evidence type="ECO:0000256" key="5">
    <source>
        <dbReference type="SAM" id="MobiDB-lite"/>
    </source>
</evidence>
<accession>A0A9W6NUU5</accession>
<gene>
    <name evidence="7" type="ORF">GCM10017577_09760</name>
</gene>
<dbReference type="Gene3D" id="1.10.357.10">
    <property type="entry name" value="Tetracycline Repressor, domain 2"/>
    <property type="match status" value="1"/>
</dbReference>
<evidence type="ECO:0000313" key="7">
    <source>
        <dbReference type="EMBL" id="GLL09836.1"/>
    </source>
</evidence>
<dbReference type="SUPFAM" id="SSF46689">
    <property type="entry name" value="Homeodomain-like"/>
    <property type="match status" value="1"/>
</dbReference>
<feature type="region of interest" description="Disordered" evidence="5">
    <location>
        <begin position="1"/>
        <end position="25"/>
    </location>
</feature>
<dbReference type="RefSeq" id="WP_051737167.1">
    <property type="nucleotide sequence ID" value="NZ_BAAAUZ010000011.1"/>
</dbReference>
<feature type="DNA-binding region" description="H-T-H motif" evidence="4">
    <location>
        <begin position="49"/>
        <end position="68"/>
    </location>
</feature>
<proteinExistence type="predicted"/>
<evidence type="ECO:0000313" key="8">
    <source>
        <dbReference type="Proteomes" id="UP001143463"/>
    </source>
</evidence>
<keyword evidence="3" id="KW-0804">Transcription</keyword>
<organism evidence="7 8">
    <name type="scientific">Pseudonocardia halophobica</name>
    <dbReference type="NCBI Taxonomy" id="29401"/>
    <lineage>
        <taxon>Bacteria</taxon>
        <taxon>Bacillati</taxon>
        <taxon>Actinomycetota</taxon>
        <taxon>Actinomycetes</taxon>
        <taxon>Pseudonocardiales</taxon>
        <taxon>Pseudonocardiaceae</taxon>
        <taxon>Pseudonocardia</taxon>
    </lineage>
</organism>
<protein>
    <submittedName>
        <fullName evidence="7">TetR family transcriptional regulator</fullName>
    </submittedName>
</protein>
<reference evidence="7" key="2">
    <citation type="submission" date="2023-01" db="EMBL/GenBank/DDBJ databases">
        <authorList>
            <person name="Sun Q."/>
            <person name="Evtushenko L."/>
        </authorList>
    </citation>
    <scope>NUCLEOTIDE SEQUENCE</scope>
    <source>
        <strain evidence="7">VKM Ac-1069</strain>
    </source>
</reference>
<reference evidence="7" key="1">
    <citation type="journal article" date="2014" name="Int. J. Syst. Evol. Microbiol.">
        <title>Complete genome sequence of Corynebacterium casei LMG S-19264T (=DSM 44701T), isolated from a smear-ripened cheese.</title>
        <authorList>
            <consortium name="US DOE Joint Genome Institute (JGI-PGF)"/>
            <person name="Walter F."/>
            <person name="Albersmeier A."/>
            <person name="Kalinowski J."/>
            <person name="Ruckert C."/>
        </authorList>
    </citation>
    <scope>NUCLEOTIDE SEQUENCE</scope>
    <source>
        <strain evidence="7">VKM Ac-1069</strain>
    </source>
</reference>
<dbReference type="Gene3D" id="1.10.10.60">
    <property type="entry name" value="Homeodomain-like"/>
    <property type="match status" value="1"/>
</dbReference>
<keyword evidence="2 4" id="KW-0238">DNA-binding</keyword>
<comment type="caution">
    <text evidence="7">The sequence shown here is derived from an EMBL/GenBank/DDBJ whole genome shotgun (WGS) entry which is preliminary data.</text>
</comment>
<dbReference type="Pfam" id="PF00440">
    <property type="entry name" value="TetR_N"/>
    <property type="match status" value="1"/>
</dbReference>
<dbReference type="InterPro" id="IPR041490">
    <property type="entry name" value="KstR2_TetR_C"/>
</dbReference>
<evidence type="ECO:0000259" key="6">
    <source>
        <dbReference type="PROSITE" id="PS50977"/>
    </source>
</evidence>
<evidence type="ECO:0000256" key="1">
    <source>
        <dbReference type="ARBA" id="ARBA00023015"/>
    </source>
</evidence>
<dbReference type="InterPro" id="IPR050109">
    <property type="entry name" value="HTH-type_TetR-like_transc_reg"/>
</dbReference>
<dbReference type="InterPro" id="IPR001647">
    <property type="entry name" value="HTH_TetR"/>
</dbReference>
<sequence length="216" mass="23852">MHSEPDVAASRPVARRGRESETSKSALTRERILNAAAIVLNRNGYAGTRLSDIAAIAELQAPAIYYHFASRDELIQEVVQVGLRRTMNHVRKSLDALGPGARPMERILTAVGAHLEIVLRESEFAAAAIRNAAQLPPAIRDVQLLDQRRYGALWRTLVTEGIAEGEVSGDLDPWAARMLVIGALNWAPEWWREERGTLEDIVHTARLLVRQGLSPG</sequence>
<dbReference type="Proteomes" id="UP001143463">
    <property type="component" value="Unassembled WGS sequence"/>
</dbReference>
<feature type="domain" description="HTH tetR-type" evidence="6">
    <location>
        <begin position="26"/>
        <end position="86"/>
    </location>
</feature>
<evidence type="ECO:0000256" key="2">
    <source>
        <dbReference type="ARBA" id="ARBA00023125"/>
    </source>
</evidence>
<dbReference type="PANTHER" id="PTHR30055">
    <property type="entry name" value="HTH-TYPE TRANSCRIPTIONAL REGULATOR RUTR"/>
    <property type="match status" value="1"/>
</dbReference>
<dbReference type="GO" id="GO:0000976">
    <property type="term" value="F:transcription cis-regulatory region binding"/>
    <property type="evidence" value="ECO:0007669"/>
    <property type="project" value="TreeGrafter"/>
</dbReference>